<proteinExistence type="predicted"/>
<dbReference type="SUPFAM" id="SSF56784">
    <property type="entry name" value="HAD-like"/>
    <property type="match status" value="1"/>
</dbReference>
<comment type="caution">
    <text evidence="5">The sequence shown here is derived from an EMBL/GenBank/DDBJ whole genome shotgun (WGS) entry which is preliminary data.</text>
</comment>
<dbReference type="GO" id="GO:0044281">
    <property type="term" value="P:small molecule metabolic process"/>
    <property type="evidence" value="ECO:0007669"/>
    <property type="project" value="UniProtKB-ARBA"/>
</dbReference>
<dbReference type="PANTHER" id="PTHR46470:SF2">
    <property type="entry name" value="GLYCERALDEHYDE 3-PHOSPHATE PHOSPHATASE"/>
    <property type="match status" value="1"/>
</dbReference>
<dbReference type="GO" id="GO:0046872">
    <property type="term" value="F:metal ion binding"/>
    <property type="evidence" value="ECO:0007669"/>
    <property type="project" value="UniProtKB-KW"/>
</dbReference>
<evidence type="ECO:0000256" key="4">
    <source>
        <dbReference type="ARBA" id="ARBA00022842"/>
    </source>
</evidence>
<protein>
    <submittedName>
        <fullName evidence="5">HAD family hydrolase</fullName>
    </submittedName>
</protein>
<dbReference type="EMBL" id="SJZF01000017">
    <property type="protein sequence ID" value="TFU25712.1"/>
    <property type="molecule type" value="Genomic_DNA"/>
</dbReference>
<gene>
    <name evidence="5" type="ORF">E0687_09760</name>
</gene>
<dbReference type="SFLD" id="SFLDG01129">
    <property type="entry name" value="C1.5:_HAD__Beta-PGM__Phosphata"/>
    <property type="match status" value="1"/>
</dbReference>
<keyword evidence="3 5" id="KW-0378">Hydrolase</keyword>
<name>A0A4Y9FA27_9DEIN</name>
<organism evidence="5 6">
    <name type="scientific">Thermus tengchongensis</name>
    <dbReference type="NCBI Taxonomy" id="1214928"/>
    <lineage>
        <taxon>Bacteria</taxon>
        <taxon>Thermotogati</taxon>
        <taxon>Deinococcota</taxon>
        <taxon>Deinococci</taxon>
        <taxon>Thermales</taxon>
        <taxon>Thermaceae</taxon>
        <taxon>Thermus</taxon>
    </lineage>
</organism>
<dbReference type="InterPro" id="IPR041492">
    <property type="entry name" value="HAD_2"/>
</dbReference>
<keyword evidence="4" id="KW-0460">Magnesium</keyword>
<dbReference type="Gene3D" id="3.40.50.1000">
    <property type="entry name" value="HAD superfamily/HAD-like"/>
    <property type="match status" value="1"/>
</dbReference>
<comment type="cofactor">
    <cofactor evidence="1">
        <name>Mg(2+)</name>
        <dbReference type="ChEBI" id="CHEBI:18420"/>
    </cofactor>
</comment>
<accession>A0A4Y9FA27</accession>
<evidence type="ECO:0000256" key="2">
    <source>
        <dbReference type="ARBA" id="ARBA00022723"/>
    </source>
</evidence>
<dbReference type="InterPro" id="IPR051400">
    <property type="entry name" value="HAD-like_hydrolase"/>
</dbReference>
<dbReference type="Gene3D" id="1.10.150.520">
    <property type="match status" value="1"/>
</dbReference>
<dbReference type="NCBIfam" id="TIGR01549">
    <property type="entry name" value="HAD-SF-IA-v1"/>
    <property type="match status" value="1"/>
</dbReference>
<dbReference type="RefSeq" id="WP_135260685.1">
    <property type="nucleotide sequence ID" value="NZ_SJZF01000017.1"/>
</dbReference>
<dbReference type="InterPro" id="IPR036412">
    <property type="entry name" value="HAD-like_sf"/>
</dbReference>
<dbReference type="AlphaFoldDB" id="A0A4Y9FA27"/>
<dbReference type="SFLD" id="SFLDS00003">
    <property type="entry name" value="Haloacid_Dehalogenase"/>
    <property type="match status" value="1"/>
</dbReference>
<keyword evidence="2" id="KW-0479">Metal-binding</keyword>
<dbReference type="InterPro" id="IPR023214">
    <property type="entry name" value="HAD_sf"/>
</dbReference>
<evidence type="ECO:0000256" key="1">
    <source>
        <dbReference type="ARBA" id="ARBA00001946"/>
    </source>
</evidence>
<evidence type="ECO:0000256" key="3">
    <source>
        <dbReference type="ARBA" id="ARBA00022801"/>
    </source>
</evidence>
<reference evidence="5 6" key="1">
    <citation type="submission" date="2019-03" db="EMBL/GenBank/DDBJ databases">
        <title>Thermus tengchongensis species for the arsenic transformation mechanism.</title>
        <authorList>
            <person name="Yuan G.C."/>
        </authorList>
    </citation>
    <scope>NUCLEOTIDE SEQUENCE [LARGE SCALE GENOMIC DNA]</scope>
    <source>
        <strain evidence="5 6">15W</strain>
    </source>
</reference>
<dbReference type="GO" id="GO:0016791">
    <property type="term" value="F:phosphatase activity"/>
    <property type="evidence" value="ECO:0007669"/>
    <property type="project" value="TreeGrafter"/>
</dbReference>
<sequence length="240" mass="27443">MCELRAIVFDLDDTLYPERAFVLSGFRAVAHWVEKQLGVPGEEVLSELFQLFKSGVRGNTFDLWLEGRGFKPKELVSQMVAVYREHQPDIMPYPGVPDLLARLRSSFRLGLLTDGYMEVQKRKLAALELERFFDAVIFTDKWGKEAWKPNAYPFKVILNSLGVLGCEALYIGDNPRKDFFGAKQLGMWTTRIRFPDGLYVFLEPASDEYAPHFEVKDFEGIQIVLEQISKGRGSKEVHGL</sequence>
<evidence type="ECO:0000313" key="5">
    <source>
        <dbReference type="EMBL" id="TFU25712.1"/>
    </source>
</evidence>
<dbReference type="Pfam" id="PF13419">
    <property type="entry name" value="HAD_2"/>
    <property type="match status" value="1"/>
</dbReference>
<dbReference type="PANTHER" id="PTHR46470">
    <property type="entry name" value="N-ACYLNEURAMINATE-9-PHOSPHATASE"/>
    <property type="match status" value="1"/>
</dbReference>
<evidence type="ECO:0000313" key="6">
    <source>
        <dbReference type="Proteomes" id="UP000297668"/>
    </source>
</evidence>
<dbReference type="Proteomes" id="UP000297668">
    <property type="component" value="Unassembled WGS sequence"/>
</dbReference>
<dbReference type="InterPro" id="IPR006439">
    <property type="entry name" value="HAD-SF_hydro_IA"/>
</dbReference>